<dbReference type="PANTHER" id="PTHR45632">
    <property type="entry name" value="LD33804P"/>
    <property type="match status" value="1"/>
</dbReference>
<dbReference type="EMBL" id="VEVO01000016">
    <property type="protein sequence ID" value="KAF0028865.1"/>
    <property type="molecule type" value="Genomic_DNA"/>
</dbReference>
<dbReference type="Gene3D" id="2.60.120.40">
    <property type="match status" value="1"/>
</dbReference>
<dbReference type="SUPFAM" id="SSF117281">
    <property type="entry name" value="Kelch motif"/>
    <property type="match status" value="1"/>
</dbReference>
<feature type="domain" description="BTB" evidence="4">
    <location>
        <begin position="251"/>
        <end position="318"/>
    </location>
</feature>
<dbReference type="Gene3D" id="3.30.710.10">
    <property type="entry name" value="Potassium Channel Kv1.1, Chain A"/>
    <property type="match status" value="2"/>
</dbReference>
<reference evidence="5 6" key="1">
    <citation type="submission" date="2019-06" db="EMBL/GenBank/DDBJ databases">
        <title>Draft genomes of female and male turbot (Scophthalmus maximus).</title>
        <authorList>
            <person name="Xu H."/>
            <person name="Xu X.-W."/>
            <person name="Shao C."/>
            <person name="Chen S."/>
        </authorList>
    </citation>
    <scope>NUCLEOTIDE SEQUENCE [LARGE SCALE GENOMIC DNA]</scope>
    <source>
        <strain evidence="5">Ysfricsl-2016a</strain>
        <tissue evidence="5">Blood</tissue>
    </source>
</reference>
<dbReference type="Pfam" id="PF00651">
    <property type="entry name" value="BTB"/>
    <property type="match status" value="1"/>
</dbReference>
<proteinExistence type="predicted"/>
<dbReference type="SMART" id="SM00612">
    <property type="entry name" value="Kelch"/>
    <property type="match status" value="4"/>
</dbReference>
<dbReference type="FunFam" id="1.25.40.420:FF:000001">
    <property type="entry name" value="Kelch-like family member 12"/>
    <property type="match status" value="1"/>
</dbReference>
<dbReference type="InterPro" id="IPR000210">
    <property type="entry name" value="BTB/POZ_dom"/>
</dbReference>
<dbReference type="InterPro" id="IPR015915">
    <property type="entry name" value="Kelch-typ_b-propeller"/>
</dbReference>
<feature type="compositionally biased region" description="Polar residues" evidence="3">
    <location>
        <begin position="52"/>
        <end position="66"/>
    </location>
</feature>
<dbReference type="InterPro" id="IPR011333">
    <property type="entry name" value="SKP1/BTB/POZ_sf"/>
</dbReference>
<evidence type="ECO:0000256" key="2">
    <source>
        <dbReference type="ARBA" id="ARBA00022737"/>
    </source>
</evidence>
<dbReference type="Pfam" id="PF07707">
    <property type="entry name" value="BACK"/>
    <property type="match status" value="1"/>
</dbReference>
<dbReference type="Proteomes" id="UP000438429">
    <property type="component" value="Unassembled WGS sequence"/>
</dbReference>
<dbReference type="InterPro" id="IPR011705">
    <property type="entry name" value="BACK"/>
</dbReference>
<keyword evidence="2" id="KW-0677">Repeat</keyword>
<evidence type="ECO:0000256" key="1">
    <source>
        <dbReference type="ARBA" id="ARBA00022441"/>
    </source>
</evidence>
<evidence type="ECO:0000256" key="3">
    <source>
        <dbReference type="SAM" id="MobiDB-lite"/>
    </source>
</evidence>
<dbReference type="PANTHER" id="PTHR45632:SF14">
    <property type="entry name" value="KELCH-LIKE PROTEIN 33"/>
    <property type="match status" value="1"/>
</dbReference>
<evidence type="ECO:0000313" key="5">
    <source>
        <dbReference type="EMBL" id="KAF0028865.1"/>
    </source>
</evidence>
<dbReference type="InterPro" id="IPR056737">
    <property type="entry name" value="Beta-prop_ATRN-MKLN-like"/>
</dbReference>
<organism evidence="5 6">
    <name type="scientific">Scophthalmus maximus</name>
    <name type="common">Turbot</name>
    <name type="synonym">Psetta maxima</name>
    <dbReference type="NCBI Taxonomy" id="52904"/>
    <lineage>
        <taxon>Eukaryota</taxon>
        <taxon>Metazoa</taxon>
        <taxon>Chordata</taxon>
        <taxon>Craniata</taxon>
        <taxon>Vertebrata</taxon>
        <taxon>Euteleostomi</taxon>
        <taxon>Actinopterygii</taxon>
        <taxon>Neopterygii</taxon>
        <taxon>Teleostei</taxon>
        <taxon>Neoteleostei</taxon>
        <taxon>Acanthomorphata</taxon>
        <taxon>Carangaria</taxon>
        <taxon>Pleuronectiformes</taxon>
        <taxon>Pleuronectoidei</taxon>
        <taxon>Scophthalmidae</taxon>
        <taxon>Scophthalmus</taxon>
    </lineage>
</organism>
<dbReference type="Gene3D" id="2.120.10.80">
    <property type="entry name" value="Kelch-type beta propeller"/>
    <property type="match status" value="1"/>
</dbReference>
<name>A0A6A4S972_SCOMX</name>
<feature type="domain" description="BTB" evidence="4">
    <location>
        <begin position="108"/>
        <end position="182"/>
    </location>
</feature>
<dbReference type="PROSITE" id="PS50097">
    <property type="entry name" value="BTB"/>
    <property type="match status" value="2"/>
</dbReference>
<protein>
    <recommendedName>
        <fullName evidence="4">BTB domain-containing protein</fullName>
    </recommendedName>
</protein>
<keyword evidence="1" id="KW-0880">Kelch repeat</keyword>
<sequence>MEWEERWRREKERRKRVIEEGGEGIEQDNRELRRIVAYNDSRMGLRDKTEGSEVTMSSTSQQGIREQTSEEAFGDEGLSDYVYRYHSETSSKEMFRALKELWGSSLLTDLTLTTDSGSCFHVHSPILAAVSSLIRQRLKEKHGEQSDGEEDVGVHRWSVSLGSEVDHVGLKAVVEFAYTGVVCSLNKDTMAHIKAAAELLGAARVLDFCSKEEGMRDDGSTKKEERKISPLEQMKITLQSVELLWADRVGCDVILDVDGTLFNVHRVILAASSDYFRGMFTCGMRESHQTCIALPFLLASELEALIGFSYSGTLSLSWNCVFEITCTALQLQFQPTSLLCLDFMRQKMEARTCLDIVSFAEAYGMSELLEEANDFVLRNFLEVSSTAKFQDLAVDKLLDFLHCDGLCVPSELAVFRAVISWIEADPAERLGQAGLLMSAVRFPLMTFREFREVRAINLRMECFGNKEVELYGSALKEFGFSIPNPQDQWRVRRPKDALVLVGGDQLNPDMGHRVPGRELWFTNSLRSGTGLVKEIEWRRLGEMPDNPKFRHGITAMDGSLYVFGGCYFYAKDNIMKSAYSYDPVQESWKRLADMQEFRSNFSVVAHERHIYAIGGDKEINTNVDTVEMYNPDTDSWSFVQPLDQTLSGFAATVLDRGIFISGGFNCTYKCLVSMFLYHPERGTTYLADMTHDRAQHCMEALRGRLYVTGGVCNLRKFYTDQQACEVYDPVADSWTAFASLPVPHVGAASAVLEEKIYLLGGYCQDDYKREMDVVEWMKIHIRGKNPQTYTCNVTAPVDGLYYFSFSTYGYNTHVTGAMLMKNAVRQILAYHYPSAFSSAAGCS</sequence>
<dbReference type="InterPro" id="IPR006652">
    <property type="entry name" value="Kelch_1"/>
</dbReference>
<comment type="caution">
    <text evidence="5">The sequence shown here is derived from an EMBL/GenBank/DDBJ whole genome shotgun (WGS) entry which is preliminary data.</text>
</comment>
<dbReference type="Gene3D" id="1.25.40.420">
    <property type="match status" value="1"/>
</dbReference>
<dbReference type="InterPro" id="IPR008983">
    <property type="entry name" value="Tumour_necrosis_fac-like_dom"/>
</dbReference>
<evidence type="ECO:0000259" key="4">
    <source>
        <dbReference type="PROSITE" id="PS50097"/>
    </source>
</evidence>
<dbReference type="SMART" id="SM00875">
    <property type="entry name" value="BACK"/>
    <property type="match status" value="1"/>
</dbReference>
<dbReference type="Pfam" id="PF24981">
    <property type="entry name" value="Beta-prop_ATRN-LZTR1"/>
    <property type="match status" value="1"/>
</dbReference>
<dbReference type="SUPFAM" id="SSF54695">
    <property type="entry name" value="POZ domain"/>
    <property type="match status" value="2"/>
</dbReference>
<dbReference type="SMART" id="SM00225">
    <property type="entry name" value="BTB"/>
    <property type="match status" value="2"/>
</dbReference>
<accession>A0A6A4S972</accession>
<evidence type="ECO:0000313" key="6">
    <source>
        <dbReference type="Proteomes" id="UP000438429"/>
    </source>
</evidence>
<dbReference type="AlphaFoldDB" id="A0A6A4S972"/>
<dbReference type="Pfam" id="PF21536">
    <property type="entry name" value="BTB_KLHL33"/>
    <property type="match status" value="1"/>
</dbReference>
<gene>
    <name evidence="5" type="ORF">F2P81_017970</name>
</gene>
<feature type="region of interest" description="Disordered" evidence="3">
    <location>
        <begin position="46"/>
        <end position="72"/>
    </location>
</feature>